<comment type="function">
    <text evidence="6">Ligates lysine onto the cytidine present at position 34 of the AUA codon-specific tRNA(Ile) that contains the anticodon CAU, in an ATP-dependent manner. Cytidine is converted to lysidine, thus changing the amino acid specificity of the tRNA from methionine to isoleucine.</text>
</comment>
<dbReference type="GO" id="GO:0032267">
    <property type="term" value="F:tRNA(Ile)-lysidine synthase activity"/>
    <property type="evidence" value="ECO:0007669"/>
    <property type="project" value="UniProtKB-EC"/>
</dbReference>
<comment type="similarity">
    <text evidence="6">Belongs to the tRNA(Ile)-lysidine synthase family.</text>
</comment>
<gene>
    <name evidence="6 8" type="primary">tilS</name>
    <name evidence="8" type="ORF">FEM03_14950</name>
</gene>
<keyword evidence="6" id="KW-0963">Cytoplasm</keyword>
<dbReference type="EC" id="6.3.4.19" evidence="6"/>
<accession>A0A5R8KDM0</accession>
<dbReference type="GO" id="GO:0005737">
    <property type="term" value="C:cytoplasm"/>
    <property type="evidence" value="ECO:0007669"/>
    <property type="project" value="UniProtKB-SubCell"/>
</dbReference>
<dbReference type="InterPro" id="IPR011063">
    <property type="entry name" value="TilS/TtcA_N"/>
</dbReference>
<dbReference type="Proteomes" id="UP000306196">
    <property type="component" value="Unassembled WGS sequence"/>
</dbReference>
<dbReference type="PANTHER" id="PTHR43033">
    <property type="entry name" value="TRNA(ILE)-LYSIDINE SYNTHASE-RELATED"/>
    <property type="match status" value="1"/>
</dbReference>
<dbReference type="EMBL" id="VAUV01000010">
    <property type="protein sequence ID" value="TLD70025.1"/>
    <property type="molecule type" value="Genomic_DNA"/>
</dbReference>
<keyword evidence="1 6" id="KW-0436">Ligase</keyword>
<dbReference type="SUPFAM" id="SSF52402">
    <property type="entry name" value="Adenine nucleotide alpha hydrolases-like"/>
    <property type="match status" value="1"/>
</dbReference>
<dbReference type="Gene3D" id="3.40.50.620">
    <property type="entry name" value="HUPs"/>
    <property type="match status" value="1"/>
</dbReference>
<keyword evidence="3 6" id="KW-0547">Nucleotide-binding</keyword>
<dbReference type="NCBIfam" id="TIGR02432">
    <property type="entry name" value="lysidine_TilS_N"/>
    <property type="match status" value="1"/>
</dbReference>
<dbReference type="HAMAP" id="MF_01161">
    <property type="entry name" value="tRNA_Ile_lys_synt"/>
    <property type="match status" value="1"/>
</dbReference>
<comment type="subcellular location">
    <subcellularLocation>
        <location evidence="6">Cytoplasm</location>
    </subcellularLocation>
</comment>
<evidence type="ECO:0000256" key="6">
    <source>
        <dbReference type="HAMAP-Rule" id="MF_01161"/>
    </source>
</evidence>
<evidence type="ECO:0000256" key="4">
    <source>
        <dbReference type="ARBA" id="ARBA00022840"/>
    </source>
</evidence>
<dbReference type="InterPro" id="IPR014729">
    <property type="entry name" value="Rossmann-like_a/b/a_fold"/>
</dbReference>
<dbReference type="SUPFAM" id="SSF82829">
    <property type="entry name" value="MesJ substrate recognition domain-like"/>
    <property type="match status" value="1"/>
</dbReference>
<dbReference type="InterPro" id="IPR012795">
    <property type="entry name" value="tRNA_Ile_lys_synt_N"/>
</dbReference>
<evidence type="ECO:0000313" key="9">
    <source>
        <dbReference type="Proteomes" id="UP000306196"/>
    </source>
</evidence>
<sequence>MVSKRTGAFCFLKPCALTLVRKGLDEVSLLTELQSALEKLRAQHTDLTPEAPVLIGVSGGRDSVVLLCAMVSLGWKGLVVGHLNHALRGRESGQDAAFVKRLTTRLGMRCETRKVEVQRVAAQRKISLELAAREVREKFFESLASMVETRFLFLAHHADDQAETILGNLCRGTALRGMRGINLSAETGRGLVKLRPLLNVTRVEIDAYVEENKLIYREDGSNALGSFRRNRLRNEVLPLLNEVLDRDVSTMLVRAGAAASRDDEFLHGQAMEFAEEEGLLLADGGLKITTRLQKLHGALLSRVIDIWLRHIDQARGIGNHELESAMSMIKPDGPAKINLPGDRWLRRKAKRLFVEHLIDQP</sequence>
<comment type="domain">
    <text evidence="6">The N-terminal region contains the highly conserved SGGXDS motif, predicted to be a P-loop motif involved in ATP binding.</text>
</comment>
<comment type="catalytic activity">
    <reaction evidence="5 6">
        <text>cytidine(34) in tRNA(Ile2) + L-lysine + ATP = lysidine(34) in tRNA(Ile2) + AMP + diphosphate + H(+)</text>
        <dbReference type="Rhea" id="RHEA:43744"/>
        <dbReference type="Rhea" id="RHEA-COMP:10625"/>
        <dbReference type="Rhea" id="RHEA-COMP:10670"/>
        <dbReference type="ChEBI" id="CHEBI:15378"/>
        <dbReference type="ChEBI" id="CHEBI:30616"/>
        <dbReference type="ChEBI" id="CHEBI:32551"/>
        <dbReference type="ChEBI" id="CHEBI:33019"/>
        <dbReference type="ChEBI" id="CHEBI:82748"/>
        <dbReference type="ChEBI" id="CHEBI:83665"/>
        <dbReference type="ChEBI" id="CHEBI:456215"/>
        <dbReference type="EC" id="6.3.4.19"/>
    </reaction>
</comment>
<keyword evidence="9" id="KW-1185">Reference proteome</keyword>
<evidence type="ECO:0000256" key="3">
    <source>
        <dbReference type="ARBA" id="ARBA00022741"/>
    </source>
</evidence>
<protein>
    <recommendedName>
        <fullName evidence="6">tRNA(Ile)-lysidine synthase</fullName>
        <ecNumber evidence="6">6.3.4.19</ecNumber>
    </recommendedName>
    <alternativeName>
        <fullName evidence="6">tRNA(Ile)-2-lysyl-cytidine synthase</fullName>
    </alternativeName>
    <alternativeName>
        <fullName evidence="6">tRNA(Ile)-lysidine synthetase</fullName>
    </alternativeName>
</protein>
<organism evidence="8 9">
    <name type="scientific">Phragmitibacter flavus</name>
    <dbReference type="NCBI Taxonomy" id="2576071"/>
    <lineage>
        <taxon>Bacteria</taxon>
        <taxon>Pseudomonadati</taxon>
        <taxon>Verrucomicrobiota</taxon>
        <taxon>Verrucomicrobiia</taxon>
        <taxon>Verrucomicrobiales</taxon>
        <taxon>Verrucomicrobiaceae</taxon>
        <taxon>Phragmitibacter</taxon>
    </lineage>
</organism>
<dbReference type="OrthoDB" id="9807403at2"/>
<dbReference type="InterPro" id="IPR012094">
    <property type="entry name" value="tRNA_Ile_lys_synt"/>
</dbReference>
<feature type="domain" description="tRNA(Ile)-lysidine/2-thiocytidine synthase N-terminal" evidence="7">
    <location>
        <begin position="53"/>
        <end position="235"/>
    </location>
</feature>
<evidence type="ECO:0000259" key="7">
    <source>
        <dbReference type="Pfam" id="PF01171"/>
    </source>
</evidence>
<name>A0A5R8KDM0_9BACT</name>
<evidence type="ECO:0000256" key="1">
    <source>
        <dbReference type="ARBA" id="ARBA00022598"/>
    </source>
</evidence>
<evidence type="ECO:0000313" key="8">
    <source>
        <dbReference type="EMBL" id="TLD70025.1"/>
    </source>
</evidence>
<reference evidence="8 9" key="1">
    <citation type="submission" date="2019-05" db="EMBL/GenBank/DDBJ databases">
        <title>Verrucobacter flavum gen. nov., sp. nov. a new member of the family Verrucomicrobiaceae.</title>
        <authorList>
            <person name="Szuroczki S."/>
            <person name="Abbaszade G."/>
            <person name="Szabo A."/>
            <person name="Felfoldi T."/>
            <person name="Schumann P."/>
            <person name="Boka K."/>
            <person name="Keki Z."/>
            <person name="Toumi M."/>
            <person name="Toth E."/>
        </authorList>
    </citation>
    <scope>NUCLEOTIDE SEQUENCE [LARGE SCALE GENOMIC DNA]</scope>
    <source>
        <strain evidence="8 9">MG-N-17</strain>
    </source>
</reference>
<evidence type="ECO:0000256" key="5">
    <source>
        <dbReference type="ARBA" id="ARBA00048539"/>
    </source>
</evidence>
<keyword evidence="4 6" id="KW-0067">ATP-binding</keyword>
<evidence type="ECO:0000256" key="2">
    <source>
        <dbReference type="ARBA" id="ARBA00022694"/>
    </source>
</evidence>
<dbReference type="CDD" id="cd01992">
    <property type="entry name" value="TilS_N"/>
    <property type="match status" value="1"/>
</dbReference>
<dbReference type="GO" id="GO:0006400">
    <property type="term" value="P:tRNA modification"/>
    <property type="evidence" value="ECO:0007669"/>
    <property type="project" value="UniProtKB-UniRule"/>
</dbReference>
<feature type="binding site" evidence="6">
    <location>
        <begin position="58"/>
        <end position="63"/>
    </location>
    <ligand>
        <name>ATP</name>
        <dbReference type="ChEBI" id="CHEBI:30616"/>
    </ligand>
</feature>
<dbReference type="AlphaFoldDB" id="A0A5R8KDM0"/>
<comment type="caution">
    <text evidence="8">The sequence shown here is derived from an EMBL/GenBank/DDBJ whole genome shotgun (WGS) entry which is preliminary data.</text>
</comment>
<dbReference type="GO" id="GO:0005524">
    <property type="term" value="F:ATP binding"/>
    <property type="evidence" value="ECO:0007669"/>
    <property type="project" value="UniProtKB-UniRule"/>
</dbReference>
<keyword evidence="2 6" id="KW-0819">tRNA processing</keyword>
<dbReference type="Pfam" id="PF01171">
    <property type="entry name" value="ATP_bind_3"/>
    <property type="match status" value="1"/>
</dbReference>
<proteinExistence type="inferred from homology"/>
<dbReference type="PANTHER" id="PTHR43033:SF1">
    <property type="entry name" value="TRNA(ILE)-LYSIDINE SYNTHASE-RELATED"/>
    <property type="match status" value="1"/>
</dbReference>